<dbReference type="AlphaFoldDB" id="A0AAJ0MLL3"/>
<proteinExistence type="predicted"/>
<feature type="compositionally biased region" description="Acidic residues" evidence="1">
    <location>
        <begin position="111"/>
        <end position="133"/>
    </location>
</feature>
<keyword evidence="3" id="KW-1185">Reference proteome</keyword>
<gene>
    <name evidence="2" type="ORF">B0T23DRAFT_433387</name>
</gene>
<dbReference type="Proteomes" id="UP001285908">
    <property type="component" value="Unassembled WGS sequence"/>
</dbReference>
<evidence type="ECO:0000313" key="3">
    <source>
        <dbReference type="Proteomes" id="UP001285908"/>
    </source>
</evidence>
<feature type="region of interest" description="Disordered" evidence="1">
    <location>
        <begin position="27"/>
        <end position="210"/>
    </location>
</feature>
<accession>A0AAJ0MLL3</accession>
<comment type="caution">
    <text evidence="2">The sequence shown here is derived from an EMBL/GenBank/DDBJ whole genome shotgun (WGS) entry which is preliminary data.</text>
</comment>
<evidence type="ECO:0000313" key="2">
    <source>
        <dbReference type="EMBL" id="KAK3484862.1"/>
    </source>
</evidence>
<dbReference type="EMBL" id="JAULSX010000013">
    <property type="protein sequence ID" value="KAK3484862.1"/>
    <property type="molecule type" value="Genomic_DNA"/>
</dbReference>
<reference evidence="2 3" key="1">
    <citation type="journal article" date="2023" name="Mol. Phylogenet. Evol.">
        <title>Genome-scale phylogeny and comparative genomics of the fungal order Sordariales.</title>
        <authorList>
            <person name="Hensen N."/>
            <person name="Bonometti L."/>
            <person name="Westerberg I."/>
            <person name="Brannstrom I.O."/>
            <person name="Guillou S."/>
            <person name="Cros-Aarteil S."/>
            <person name="Calhoun S."/>
            <person name="Haridas S."/>
            <person name="Kuo A."/>
            <person name="Mondo S."/>
            <person name="Pangilinan J."/>
            <person name="Riley R."/>
            <person name="LaButti K."/>
            <person name="Andreopoulos B."/>
            <person name="Lipzen A."/>
            <person name="Chen C."/>
            <person name="Yan M."/>
            <person name="Daum C."/>
            <person name="Ng V."/>
            <person name="Clum A."/>
            <person name="Steindorff A."/>
            <person name="Ohm R.A."/>
            <person name="Martin F."/>
            <person name="Silar P."/>
            <person name="Natvig D.O."/>
            <person name="Lalanne C."/>
            <person name="Gautier V."/>
            <person name="Ament-Velasquez S.L."/>
            <person name="Kruys A."/>
            <person name="Hutchinson M.I."/>
            <person name="Powell A.J."/>
            <person name="Barry K."/>
            <person name="Miller A.N."/>
            <person name="Grigoriev I.V."/>
            <person name="Debuchy R."/>
            <person name="Gladieux P."/>
            <person name="Hiltunen Thoren M."/>
            <person name="Johannesson H."/>
        </authorList>
    </citation>
    <scope>NUCLEOTIDE SEQUENCE [LARGE SCALE GENOMIC DNA]</scope>
    <source>
        <strain evidence="2 3">FGSC 10403</strain>
    </source>
</reference>
<name>A0AAJ0MLL3_9PEZI</name>
<organism evidence="2 3">
    <name type="scientific">Neurospora hispaniola</name>
    <dbReference type="NCBI Taxonomy" id="588809"/>
    <lineage>
        <taxon>Eukaryota</taxon>
        <taxon>Fungi</taxon>
        <taxon>Dikarya</taxon>
        <taxon>Ascomycota</taxon>
        <taxon>Pezizomycotina</taxon>
        <taxon>Sordariomycetes</taxon>
        <taxon>Sordariomycetidae</taxon>
        <taxon>Sordariales</taxon>
        <taxon>Sordariaceae</taxon>
        <taxon>Neurospora</taxon>
    </lineage>
</organism>
<feature type="compositionally biased region" description="Acidic residues" evidence="1">
    <location>
        <begin position="140"/>
        <end position="169"/>
    </location>
</feature>
<feature type="compositionally biased region" description="Low complexity" evidence="1">
    <location>
        <begin position="67"/>
        <end position="83"/>
    </location>
</feature>
<dbReference type="RefSeq" id="XP_062687916.1">
    <property type="nucleotide sequence ID" value="XM_062840441.1"/>
</dbReference>
<feature type="compositionally biased region" description="Basic and acidic residues" evidence="1">
    <location>
        <begin position="35"/>
        <end position="63"/>
    </location>
</feature>
<feature type="compositionally biased region" description="Acidic residues" evidence="1">
    <location>
        <begin position="93"/>
        <end position="102"/>
    </location>
</feature>
<protein>
    <submittedName>
        <fullName evidence="2">Uncharacterized protein</fullName>
    </submittedName>
</protein>
<feature type="compositionally biased region" description="Polar residues" evidence="1">
    <location>
        <begin position="177"/>
        <end position="186"/>
    </location>
</feature>
<sequence length="237" mass="25589">MSKTRLRPLKIPSEAAVASLLITPHWNRFAGDPDSELKRKNINEKDNNKKKSDKISMKQRLEEATGEEVVAVGPALAVAASSPPDEPNGPEVDGAEINDIEGSEIGRSDTESIDPEESDTENDATGDSDDEGQDTLGLESGDDGVFDPEDESVLEDIDDADVFEVEATETDGHDSAEQSVVDTRTAPQDDEKIPTPYVETPGSDRKRLPDAPGTYLVVLYSKAHSSCRFCSVGRSIN</sequence>
<dbReference type="GeneID" id="87878063"/>
<evidence type="ECO:0000256" key="1">
    <source>
        <dbReference type="SAM" id="MobiDB-lite"/>
    </source>
</evidence>